<keyword evidence="4 7" id="KW-1133">Transmembrane helix</keyword>
<dbReference type="InterPro" id="IPR018795">
    <property type="entry name" value="K2013-like"/>
</dbReference>
<dbReference type="PANTHER" id="PTHR31386:SF2">
    <property type="entry name" value="SIMILAR TO RIKEN CDNA 2510039O18"/>
    <property type="match status" value="1"/>
</dbReference>
<keyword evidence="2 7" id="KW-0812">Transmembrane</keyword>
<evidence type="ECO:0000256" key="3">
    <source>
        <dbReference type="ARBA" id="ARBA00022729"/>
    </source>
</evidence>
<evidence type="ECO:0000313" key="9">
    <source>
        <dbReference type="Proteomes" id="UP000278627"/>
    </source>
</evidence>
<dbReference type="STRING" id="6280.A0A0N4SXJ7"/>
<evidence type="ECO:0000256" key="7">
    <source>
        <dbReference type="SAM" id="Phobius"/>
    </source>
</evidence>
<feature type="transmembrane region" description="Helical" evidence="7">
    <location>
        <begin position="590"/>
        <end position="612"/>
    </location>
</feature>
<reference evidence="8 9" key="2">
    <citation type="submission" date="2018-11" db="EMBL/GenBank/DDBJ databases">
        <authorList>
            <consortium name="Pathogen Informatics"/>
        </authorList>
    </citation>
    <scope>NUCLEOTIDE SEQUENCE [LARGE SCALE GENOMIC DNA]</scope>
</reference>
<dbReference type="WBParaSite" id="BPAG_0000040301-mRNA-1">
    <property type="protein sequence ID" value="BPAG_0000040301-mRNA-1"/>
    <property type="gene ID" value="BPAG_0000040301"/>
</dbReference>
<evidence type="ECO:0000256" key="4">
    <source>
        <dbReference type="ARBA" id="ARBA00022989"/>
    </source>
</evidence>
<keyword evidence="5 7" id="KW-0472">Membrane</keyword>
<evidence type="ECO:0000256" key="2">
    <source>
        <dbReference type="ARBA" id="ARBA00022692"/>
    </source>
</evidence>
<dbReference type="EMBL" id="UZAD01000017">
    <property type="protein sequence ID" value="VDN81590.1"/>
    <property type="molecule type" value="Genomic_DNA"/>
</dbReference>
<sequence length="635" mass="72067">MLSTLRRVQCRRFDDFELRKWLRQLSVPRRVSLTAILILFSLYFIISSSNSVPYVSESKKCLSERLNAWKTFENDNFLAISNKKFGFIGNGFIGIGSDGELRLKTSRVLSVRSAFSPIIDAKIQDSESFAESYINDYRDGTIITVRCYRIVLVLIIDSPTYILTCFVSGSRFIKVIISVHLISLLLQKDQCVCTTQRVYAHRRRPHLLIQELQATNPSNSDVEIELSVEISKYWTQRKSNSLTDPVYTRYFESDGTNTLAVVACTKIPETVTVEQKHEISLRFLCVINYISPSLIGKNKNTELRLLNEGITKEFADYSLLDGTLLYREHSAAWQKLNTITFDISKSLAPNALNANEINAARYVLLSNMRDPILEIGISIEQKEAAAGSRKIIDMCYTGHSTLLVPSRLWKKSDNVNEIIETMNIWLLTLEKRGCSGLLKAGASGLAEAFVLSLLASKFSHGHLEVDIDPADLLREITVKNLSYSPDTKISISVHLNSGNRPYFMISSNSQMFACDAACLNHPIAIGRSNVHIPIKITKPATPILYISHNKNHLEQLRGTIHVVEVMDAPAHELGLIALHRHGHRLGGLPIMFWLMLGALMIIFHLFLFKLLYSEWKKGDTMPYNYYLRQRYLRNH</sequence>
<keyword evidence="9" id="KW-1185">Reference proteome</keyword>
<evidence type="ECO:0000313" key="10">
    <source>
        <dbReference type="WBParaSite" id="BPAG_0000040301-mRNA-1"/>
    </source>
</evidence>
<gene>
    <name evidence="8" type="ORF">BPAG_LOCUS404</name>
</gene>
<dbReference type="PANTHER" id="PTHR31386">
    <property type="entry name" value="UNCHARACTERIZED PROTEIN KIAA2013"/>
    <property type="match status" value="1"/>
</dbReference>
<name>A0A0N4SXJ7_BRUPA</name>
<protein>
    <submittedName>
        <fullName evidence="8 10">Uncharacterized protein</fullName>
    </submittedName>
</protein>
<feature type="transmembrane region" description="Helical" evidence="7">
    <location>
        <begin position="27"/>
        <end position="46"/>
    </location>
</feature>
<evidence type="ECO:0000313" key="8">
    <source>
        <dbReference type="EMBL" id="VDN81590.1"/>
    </source>
</evidence>
<dbReference type="AlphaFoldDB" id="A0A0N4SXJ7"/>
<keyword evidence="3" id="KW-0732">Signal</keyword>
<accession>A0A0N4SXJ7</accession>
<evidence type="ECO:0000256" key="6">
    <source>
        <dbReference type="ARBA" id="ARBA00023180"/>
    </source>
</evidence>
<reference evidence="10" key="1">
    <citation type="submission" date="2017-02" db="UniProtKB">
        <authorList>
            <consortium name="WormBaseParasite"/>
        </authorList>
    </citation>
    <scope>IDENTIFICATION</scope>
</reference>
<dbReference type="Pfam" id="PF10222">
    <property type="entry name" value="DUF2152"/>
    <property type="match status" value="1"/>
</dbReference>
<organism evidence="10">
    <name type="scientific">Brugia pahangi</name>
    <name type="common">Filarial nematode worm</name>
    <dbReference type="NCBI Taxonomy" id="6280"/>
    <lineage>
        <taxon>Eukaryota</taxon>
        <taxon>Metazoa</taxon>
        <taxon>Ecdysozoa</taxon>
        <taxon>Nematoda</taxon>
        <taxon>Chromadorea</taxon>
        <taxon>Rhabditida</taxon>
        <taxon>Spirurina</taxon>
        <taxon>Spiruromorpha</taxon>
        <taxon>Filarioidea</taxon>
        <taxon>Onchocercidae</taxon>
        <taxon>Brugia</taxon>
    </lineage>
</organism>
<dbReference type="Proteomes" id="UP000278627">
    <property type="component" value="Unassembled WGS sequence"/>
</dbReference>
<proteinExistence type="predicted"/>
<evidence type="ECO:0000256" key="1">
    <source>
        <dbReference type="ARBA" id="ARBA00004479"/>
    </source>
</evidence>
<comment type="subcellular location">
    <subcellularLocation>
        <location evidence="1">Membrane</location>
        <topology evidence="1">Single-pass type I membrane protein</topology>
    </subcellularLocation>
</comment>
<keyword evidence="6" id="KW-0325">Glycoprotein</keyword>
<evidence type="ECO:0000256" key="5">
    <source>
        <dbReference type="ARBA" id="ARBA00023136"/>
    </source>
</evidence>
<dbReference type="GO" id="GO:0016020">
    <property type="term" value="C:membrane"/>
    <property type="evidence" value="ECO:0007669"/>
    <property type="project" value="UniProtKB-SubCell"/>
</dbReference>